<sequence length="284" mass="32757">MGTLYILKKVVIFPVIICSLEYTKNILYDVRGGKDVYSQTSSINFRNYRILKGSKKKFDVDYFYDSVVSLVYLEDSDEECDETKGVSDNENTKKVHTEIEKCPDAEKLKGTKMLKTNLDGTDIVSCNYLDGDNKVPVTDNISNYLELTNEYNYNNKTYEPTLSIYQDNSLVKPNVSPENEHSKLLRASGRHILDVDLQKYENEYNKHNSQECTTNVKQNNVANKELKDKILDTAINIVIGILIIGTIGPAFPFMLIKKERFDTQVKNMWKFYKSAFTRENQKKQ</sequence>
<evidence type="ECO:0000313" key="2">
    <source>
        <dbReference type="EMBL" id="KEG00376.1"/>
    </source>
</evidence>
<proteinExistence type="predicted"/>
<dbReference type="InterPro" id="IPR006484">
    <property type="entry name" value="PYST_B"/>
</dbReference>
<evidence type="ECO:0008006" key="4">
    <source>
        <dbReference type="Google" id="ProtNLM"/>
    </source>
</evidence>
<feature type="transmembrane region" description="Helical" evidence="1">
    <location>
        <begin position="234"/>
        <end position="256"/>
    </location>
</feature>
<accession>A0A081I9L8</accession>
<evidence type="ECO:0000313" key="3">
    <source>
        <dbReference type="Proteomes" id="UP000030681"/>
    </source>
</evidence>
<dbReference type="EMBL" id="KL446957">
    <property type="protein sequence ID" value="KEG00376.1"/>
    <property type="molecule type" value="Genomic_DNA"/>
</dbReference>
<evidence type="ECO:0000256" key="1">
    <source>
        <dbReference type="SAM" id="Phobius"/>
    </source>
</evidence>
<keyword evidence="1" id="KW-1133">Transmembrane helix</keyword>
<dbReference type="Proteomes" id="UP000030681">
    <property type="component" value="Unassembled WGS sequence"/>
</dbReference>
<reference evidence="2 3" key="1">
    <citation type="submission" date="2013-02" db="EMBL/GenBank/DDBJ databases">
        <title>The Genome Sequence of Plasmodium vinckei vinckei.</title>
        <authorList>
            <consortium name="The Broad Institute Genome Sequencing Platform"/>
            <consortium name="The Broad Institute Genome Sequencing Center for Infectious Disease"/>
            <person name="Neafsey D."/>
            <person name="Cheeseman I."/>
            <person name="Volkman S."/>
            <person name="Adams J."/>
            <person name="Walker B."/>
            <person name="Young S.K."/>
            <person name="Zeng Q."/>
            <person name="Gargeya S."/>
            <person name="Fitzgerald M."/>
            <person name="Haas B."/>
            <person name="Abouelleil A."/>
            <person name="Alvarado L."/>
            <person name="Arachchi H.M."/>
            <person name="Berlin A.M."/>
            <person name="Chapman S.B."/>
            <person name="Dewar J."/>
            <person name="Goldberg J."/>
            <person name="Griggs A."/>
            <person name="Gujja S."/>
            <person name="Hansen M."/>
            <person name="Howarth C."/>
            <person name="Imamovic A."/>
            <person name="Larimer J."/>
            <person name="McCowan C."/>
            <person name="Murphy C."/>
            <person name="Neiman D."/>
            <person name="Pearson M."/>
            <person name="Priest M."/>
            <person name="Roberts A."/>
            <person name="Saif S."/>
            <person name="Shea T."/>
            <person name="Sisk P."/>
            <person name="Sykes S."/>
            <person name="Wortman J."/>
            <person name="Nusbaum C."/>
            <person name="Birren B."/>
        </authorList>
    </citation>
    <scope>NUCLEOTIDE SEQUENCE [LARGE SCALE GENOMIC DNA]</scope>
    <source>
        <strain evidence="3">vinckei</strain>
    </source>
</reference>
<keyword evidence="1" id="KW-0472">Membrane</keyword>
<dbReference type="GeneID" id="19963093"/>
<protein>
    <recommendedName>
        <fullName evidence="4">Fam-b protein</fullName>
    </recommendedName>
</protein>
<dbReference type="Pfam" id="PF09592">
    <property type="entry name" value="DUF2031"/>
    <property type="match status" value="1"/>
</dbReference>
<gene>
    <name evidence="2" type="ORF">YYE_04887</name>
</gene>
<dbReference type="AlphaFoldDB" id="A0A081I9L8"/>
<dbReference type="OrthoDB" id="372881at2759"/>
<organism evidence="2 3">
    <name type="scientific">Plasmodium vinckei vinckei</name>
    <dbReference type="NCBI Taxonomy" id="54757"/>
    <lineage>
        <taxon>Eukaryota</taxon>
        <taxon>Sar</taxon>
        <taxon>Alveolata</taxon>
        <taxon>Apicomplexa</taxon>
        <taxon>Aconoidasida</taxon>
        <taxon>Haemosporida</taxon>
        <taxon>Plasmodiidae</taxon>
        <taxon>Plasmodium</taxon>
        <taxon>Plasmodium (Vinckeia)</taxon>
    </lineage>
</organism>
<dbReference type="RefSeq" id="XP_008626746.2">
    <property type="nucleotide sequence ID" value="XM_008628524.2"/>
</dbReference>
<dbReference type="KEGG" id="pvv:PVVCY_0101390"/>
<name>A0A081I9L8_PLAVN</name>
<keyword evidence="1" id="KW-0812">Transmembrane</keyword>